<dbReference type="GO" id="GO:0005524">
    <property type="term" value="F:ATP binding"/>
    <property type="evidence" value="ECO:0007669"/>
    <property type="project" value="InterPro"/>
</dbReference>
<dbReference type="Gene3D" id="3.30.200.150">
    <property type="match status" value="1"/>
</dbReference>
<dbReference type="SUPFAM" id="SSF56112">
    <property type="entry name" value="Protein kinase-like (PK-like)"/>
    <property type="match status" value="1"/>
</dbReference>
<dbReference type="InterPro" id="IPR000719">
    <property type="entry name" value="Prot_kinase_dom"/>
</dbReference>
<dbReference type="InterPro" id="IPR011009">
    <property type="entry name" value="Kinase-like_dom_sf"/>
</dbReference>
<evidence type="ECO:0000259" key="1">
    <source>
        <dbReference type="PROSITE" id="PS50011"/>
    </source>
</evidence>
<keyword evidence="3" id="KW-1185">Reference proteome</keyword>
<dbReference type="Gene3D" id="3.90.1200.10">
    <property type="match status" value="1"/>
</dbReference>
<dbReference type="EMBL" id="JAGIYQ010000005">
    <property type="protein sequence ID" value="MBP0725285.1"/>
    <property type="molecule type" value="Genomic_DNA"/>
</dbReference>
<dbReference type="AlphaFoldDB" id="A0A940SIS2"/>
<evidence type="ECO:0000313" key="3">
    <source>
        <dbReference type="Proteomes" id="UP000682134"/>
    </source>
</evidence>
<dbReference type="GO" id="GO:0004672">
    <property type="term" value="F:protein kinase activity"/>
    <property type="evidence" value="ECO:0007669"/>
    <property type="project" value="InterPro"/>
</dbReference>
<gene>
    <name evidence="2" type="ORF">J5Y03_08790</name>
</gene>
<feature type="domain" description="Protein kinase" evidence="1">
    <location>
        <begin position="16"/>
        <end position="311"/>
    </location>
</feature>
<dbReference type="PROSITE" id="PS50011">
    <property type="entry name" value="PROTEIN_KINASE_DOM"/>
    <property type="match status" value="1"/>
</dbReference>
<protein>
    <submittedName>
        <fullName evidence="2">Aminoglycoside phosphotransferase family protein</fullName>
    </submittedName>
</protein>
<comment type="caution">
    <text evidence="2">The sequence shown here is derived from an EMBL/GenBank/DDBJ whole genome shotgun (WGS) entry which is preliminary data.</text>
</comment>
<dbReference type="Proteomes" id="UP000682134">
    <property type="component" value="Unassembled WGS sequence"/>
</dbReference>
<proteinExistence type="predicted"/>
<sequence length="311" mass="36604">MVKKNVQSDILKKYKIEESAFLGKGMEAEVYLYENDKVLKIYNPKATLTKLQLLKQFYESIKPHGISFKLPHIEQIIEESGRIITIEKRIEGKNIQKALSQYDDERLNAFLKNYLSVILQIQSIQFDPKFEGYKLLNDYDLPPSQQKDWNYFLKQYLINKQDEVKDYLSKDVLNYQNKFDRLIRILSSEYTGDNFLIHGDFYPGNLLVSEDGKINGVIDFGLMTMYGDYLFDVALSWVLFDMYDKLGDNVLNRYLDLIITALGEETRSTLYLYVLFYSIYSANFFSETCSDGHYNWSVRQLNNETFWKGLE</sequence>
<dbReference type="InterPro" id="IPR051678">
    <property type="entry name" value="AGP_Transferase"/>
</dbReference>
<dbReference type="InterPro" id="IPR002575">
    <property type="entry name" value="Aminoglycoside_PTrfase"/>
</dbReference>
<name>A0A940SIS2_9BACI</name>
<evidence type="ECO:0000313" key="2">
    <source>
        <dbReference type="EMBL" id="MBP0725285.1"/>
    </source>
</evidence>
<dbReference type="RefSeq" id="WP_209404693.1">
    <property type="nucleotide sequence ID" value="NZ_JAGIYQ010000005.1"/>
</dbReference>
<dbReference type="PANTHER" id="PTHR21310">
    <property type="entry name" value="AMINOGLYCOSIDE PHOSPHOTRANSFERASE-RELATED-RELATED"/>
    <property type="match status" value="1"/>
</dbReference>
<accession>A0A940SIS2</accession>
<organism evidence="2 3">
    <name type="scientific">Gottfriedia endophytica</name>
    <dbReference type="NCBI Taxonomy" id="2820819"/>
    <lineage>
        <taxon>Bacteria</taxon>
        <taxon>Bacillati</taxon>
        <taxon>Bacillota</taxon>
        <taxon>Bacilli</taxon>
        <taxon>Bacillales</taxon>
        <taxon>Bacillaceae</taxon>
        <taxon>Gottfriedia</taxon>
    </lineage>
</organism>
<dbReference type="Pfam" id="PF01636">
    <property type="entry name" value="APH"/>
    <property type="match status" value="1"/>
</dbReference>
<reference evidence="2" key="1">
    <citation type="submission" date="2021-04" db="EMBL/GenBank/DDBJ databases">
        <title>Genome seq and assembly of Bacillus sp.</title>
        <authorList>
            <person name="Chhetri G."/>
        </authorList>
    </citation>
    <scope>NUCLEOTIDE SEQUENCE</scope>
    <source>
        <strain evidence="2">RG28</strain>
    </source>
</reference>